<name>A0A072U608_MEDTR</name>
<gene>
    <name evidence="2" type="ordered locus">MTR_6g004730</name>
</gene>
<dbReference type="PANTHER" id="PTHR31902">
    <property type="entry name" value="ACTIN PATCHES DISTAL PROTEIN 1"/>
    <property type="match status" value="1"/>
</dbReference>
<evidence type="ECO:0000313" key="2">
    <source>
        <dbReference type="EMBL" id="KEH24781.1"/>
    </source>
</evidence>
<reference evidence="3" key="3">
    <citation type="submission" date="2015-04" db="UniProtKB">
        <authorList>
            <consortium name="EnsemblPlants"/>
        </authorList>
    </citation>
    <scope>IDENTIFICATION</scope>
    <source>
        <strain evidence="3">cv. Jemalong A17</strain>
    </source>
</reference>
<dbReference type="PANTHER" id="PTHR31902:SF12">
    <property type="entry name" value="PROTEIN, PUTATIVE-RELATED"/>
    <property type="match status" value="1"/>
</dbReference>
<protein>
    <submittedName>
        <fullName evidence="2 3">Uncharacterized protein</fullName>
    </submittedName>
</protein>
<dbReference type="EnsemblPlants" id="KEH24781">
    <property type="protein sequence ID" value="KEH24781"/>
    <property type="gene ID" value="MTR_6g004730"/>
</dbReference>
<feature type="region of interest" description="Disordered" evidence="1">
    <location>
        <begin position="1"/>
        <end position="20"/>
    </location>
</feature>
<dbReference type="EMBL" id="CM001222">
    <property type="protein sequence ID" value="KEH24781.1"/>
    <property type="molecule type" value="Genomic_DNA"/>
</dbReference>
<dbReference type="Proteomes" id="UP000002051">
    <property type="component" value="Chromosome 6"/>
</dbReference>
<dbReference type="AlphaFoldDB" id="A0A072U608"/>
<proteinExistence type="predicted"/>
<accession>A0A072U608</accession>
<dbReference type="HOGENOM" id="CLU_2187864_0_0_1"/>
<sequence>MCKNYRSSPGDRPGSLHGGTAHVCGPVLIDKLNEDIQLRGLKDQISVMACSHIGVKVENDEKLANGKNINVESNNENVVGCCQGVDGVVSCCKSQSFEQNKVVDETDKN</sequence>
<evidence type="ECO:0000313" key="3">
    <source>
        <dbReference type="EnsemblPlants" id="KEH24781"/>
    </source>
</evidence>
<dbReference type="InterPro" id="IPR009737">
    <property type="entry name" value="Aim32/Apd1-like"/>
</dbReference>
<evidence type="ECO:0000313" key="4">
    <source>
        <dbReference type="Proteomes" id="UP000002051"/>
    </source>
</evidence>
<reference evidence="2 4" key="2">
    <citation type="journal article" date="2014" name="BMC Genomics">
        <title>An improved genome release (version Mt4.0) for the model legume Medicago truncatula.</title>
        <authorList>
            <person name="Tang H."/>
            <person name="Krishnakumar V."/>
            <person name="Bidwell S."/>
            <person name="Rosen B."/>
            <person name="Chan A."/>
            <person name="Zhou S."/>
            <person name="Gentzbittel L."/>
            <person name="Childs K.L."/>
            <person name="Yandell M."/>
            <person name="Gundlach H."/>
            <person name="Mayer K.F."/>
            <person name="Schwartz D.C."/>
            <person name="Town C.D."/>
        </authorList>
    </citation>
    <scope>GENOME REANNOTATION</scope>
    <source>
        <strain evidence="2">A17</strain>
        <strain evidence="3 4">cv. Jemalong A17</strain>
    </source>
</reference>
<evidence type="ECO:0000256" key="1">
    <source>
        <dbReference type="SAM" id="MobiDB-lite"/>
    </source>
</evidence>
<reference evidence="2 4" key="1">
    <citation type="journal article" date="2011" name="Nature">
        <title>The Medicago genome provides insight into the evolution of rhizobial symbioses.</title>
        <authorList>
            <person name="Young N.D."/>
            <person name="Debelle F."/>
            <person name="Oldroyd G.E."/>
            <person name="Geurts R."/>
            <person name="Cannon S.B."/>
            <person name="Udvardi M.K."/>
            <person name="Benedito V.A."/>
            <person name="Mayer K.F."/>
            <person name="Gouzy J."/>
            <person name="Schoof H."/>
            <person name="Van de Peer Y."/>
            <person name="Proost S."/>
            <person name="Cook D.R."/>
            <person name="Meyers B.C."/>
            <person name="Spannagl M."/>
            <person name="Cheung F."/>
            <person name="De Mita S."/>
            <person name="Krishnakumar V."/>
            <person name="Gundlach H."/>
            <person name="Zhou S."/>
            <person name="Mudge J."/>
            <person name="Bharti A.K."/>
            <person name="Murray J.D."/>
            <person name="Naoumkina M.A."/>
            <person name="Rosen B."/>
            <person name="Silverstein K.A."/>
            <person name="Tang H."/>
            <person name="Rombauts S."/>
            <person name="Zhao P.X."/>
            <person name="Zhou P."/>
            <person name="Barbe V."/>
            <person name="Bardou P."/>
            <person name="Bechner M."/>
            <person name="Bellec A."/>
            <person name="Berger A."/>
            <person name="Berges H."/>
            <person name="Bidwell S."/>
            <person name="Bisseling T."/>
            <person name="Choisne N."/>
            <person name="Couloux A."/>
            <person name="Denny R."/>
            <person name="Deshpande S."/>
            <person name="Dai X."/>
            <person name="Doyle J.J."/>
            <person name="Dudez A.M."/>
            <person name="Farmer A.D."/>
            <person name="Fouteau S."/>
            <person name="Franken C."/>
            <person name="Gibelin C."/>
            <person name="Gish J."/>
            <person name="Goldstein S."/>
            <person name="Gonzalez A.J."/>
            <person name="Green P.J."/>
            <person name="Hallab A."/>
            <person name="Hartog M."/>
            <person name="Hua A."/>
            <person name="Humphray S.J."/>
            <person name="Jeong D.H."/>
            <person name="Jing Y."/>
            <person name="Jocker A."/>
            <person name="Kenton S.M."/>
            <person name="Kim D.J."/>
            <person name="Klee K."/>
            <person name="Lai H."/>
            <person name="Lang C."/>
            <person name="Lin S."/>
            <person name="Macmil S.L."/>
            <person name="Magdelenat G."/>
            <person name="Matthews L."/>
            <person name="McCorrison J."/>
            <person name="Monaghan E.L."/>
            <person name="Mun J.H."/>
            <person name="Najar F.Z."/>
            <person name="Nicholson C."/>
            <person name="Noirot C."/>
            <person name="O'Bleness M."/>
            <person name="Paule C.R."/>
            <person name="Poulain J."/>
            <person name="Prion F."/>
            <person name="Qin B."/>
            <person name="Qu C."/>
            <person name="Retzel E.F."/>
            <person name="Riddle C."/>
            <person name="Sallet E."/>
            <person name="Samain S."/>
            <person name="Samson N."/>
            <person name="Sanders I."/>
            <person name="Saurat O."/>
            <person name="Scarpelli C."/>
            <person name="Schiex T."/>
            <person name="Segurens B."/>
            <person name="Severin A.J."/>
            <person name="Sherrier D.J."/>
            <person name="Shi R."/>
            <person name="Sims S."/>
            <person name="Singer S.R."/>
            <person name="Sinharoy S."/>
            <person name="Sterck L."/>
            <person name="Viollet A."/>
            <person name="Wang B.B."/>
            <person name="Wang K."/>
            <person name="Wang M."/>
            <person name="Wang X."/>
            <person name="Warfsmann J."/>
            <person name="Weissenbach J."/>
            <person name="White D.D."/>
            <person name="White J.D."/>
            <person name="Wiley G.B."/>
            <person name="Wincker P."/>
            <person name="Xing Y."/>
            <person name="Yang L."/>
            <person name="Yao Z."/>
            <person name="Ying F."/>
            <person name="Zhai J."/>
            <person name="Zhou L."/>
            <person name="Zuber A."/>
            <person name="Denarie J."/>
            <person name="Dixon R.A."/>
            <person name="May G.D."/>
            <person name="Schwartz D.C."/>
            <person name="Rogers J."/>
            <person name="Quetier F."/>
            <person name="Town C.D."/>
            <person name="Roe B.A."/>
        </authorList>
    </citation>
    <scope>NUCLEOTIDE SEQUENCE [LARGE SCALE GENOMIC DNA]</scope>
    <source>
        <strain evidence="2">A17</strain>
        <strain evidence="3 4">cv. Jemalong A17</strain>
    </source>
</reference>
<organism evidence="2 4">
    <name type="scientific">Medicago truncatula</name>
    <name type="common">Barrel medic</name>
    <name type="synonym">Medicago tribuloides</name>
    <dbReference type="NCBI Taxonomy" id="3880"/>
    <lineage>
        <taxon>Eukaryota</taxon>
        <taxon>Viridiplantae</taxon>
        <taxon>Streptophyta</taxon>
        <taxon>Embryophyta</taxon>
        <taxon>Tracheophyta</taxon>
        <taxon>Spermatophyta</taxon>
        <taxon>Magnoliopsida</taxon>
        <taxon>eudicotyledons</taxon>
        <taxon>Gunneridae</taxon>
        <taxon>Pentapetalae</taxon>
        <taxon>rosids</taxon>
        <taxon>fabids</taxon>
        <taxon>Fabales</taxon>
        <taxon>Fabaceae</taxon>
        <taxon>Papilionoideae</taxon>
        <taxon>50 kb inversion clade</taxon>
        <taxon>NPAAA clade</taxon>
        <taxon>Hologalegina</taxon>
        <taxon>IRL clade</taxon>
        <taxon>Trifolieae</taxon>
        <taxon>Medicago</taxon>
    </lineage>
</organism>
<keyword evidence="4" id="KW-1185">Reference proteome</keyword>